<organism evidence="1">
    <name type="scientific">marine sediment metagenome</name>
    <dbReference type="NCBI Taxonomy" id="412755"/>
    <lineage>
        <taxon>unclassified sequences</taxon>
        <taxon>metagenomes</taxon>
        <taxon>ecological metagenomes</taxon>
    </lineage>
</organism>
<name>A0A0F9E756_9ZZZZ</name>
<dbReference type="EMBL" id="LAZR01038313">
    <property type="protein sequence ID" value="KKL19898.1"/>
    <property type="molecule type" value="Genomic_DNA"/>
</dbReference>
<proteinExistence type="predicted"/>
<dbReference type="AlphaFoldDB" id="A0A0F9E756"/>
<evidence type="ECO:0000313" key="1">
    <source>
        <dbReference type="EMBL" id="KKL19898.1"/>
    </source>
</evidence>
<comment type="caution">
    <text evidence="1">The sequence shown here is derived from an EMBL/GenBank/DDBJ whole genome shotgun (WGS) entry which is preliminary data.</text>
</comment>
<gene>
    <name evidence="1" type="ORF">LCGC14_2460880</name>
</gene>
<accession>A0A0F9E756</accession>
<reference evidence="1" key="1">
    <citation type="journal article" date="2015" name="Nature">
        <title>Complex archaea that bridge the gap between prokaryotes and eukaryotes.</title>
        <authorList>
            <person name="Spang A."/>
            <person name="Saw J.H."/>
            <person name="Jorgensen S.L."/>
            <person name="Zaremba-Niedzwiedzka K."/>
            <person name="Martijn J."/>
            <person name="Lind A.E."/>
            <person name="van Eijk R."/>
            <person name="Schleper C."/>
            <person name="Guy L."/>
            <person name="Ettema T.J."/>
        </authorList>
    </citation>
    <scope>NUCLEOTIDE SEQUENCE</scope>
</reference>
<sequence length="106" mass="11781">MGRVLMGWGDPRCPPAGIVRLGQGGCQRLCGLLLDSKRPTPRLQSLLLSVRPHLAAFSHRFRQRPVPAWVDRQHLASPRGSVTWVAVQDGQSEVDGGRGHKKRRSR</sequence>
<protein>
    <submittedName>
        <fullName evidence="1">Uncharacterized protein</fullName>
    </submittedName>
</protein>